<dbReference type="EMBL" id="JABBWG010000040">
    <property type="protein sequence ID" value="KAG1807983.1"/>
    <property type="molecule type" value="Genomic_DNA"/>
</dbReference>
<comment type="caution">
    <text evidence="3">The sequence shown here is derived from an EMBL/GenBank/DDBJ whole genome shotgun (WGS) entry which is preliminary data.</text>
</comment>
<feature type="region of interest" description="Disordered" evidence="2">
    <location>
        <begin position="110"/>
        <end position="149"/>
    </location>
</feature>
<keyword evidence="1" id="KW-0378">Hydrolase</keyword>
<organism evidence="3 4">
    <name type="scientific">Suillus subaureus</name>
    <dbReference type="NCBI Taxonomy" id="48587"/>
    <lineage>
        <taxon>Eukaryota</taxon>
        <taxon>Fungi</taxon>
        <taxon>Dikarya</taxon>
        <taxon>Basidiomycota</taxon>
        <taxon>Agaricomycotina</taxon>
        <taxon>Agaricomycetes</taxon>
        <taxon>Agaricomycetidae</taxon>
        <taxon>Boletales</taxon>
        <taxon>Suillineae</taxon>
        <taxon>Suillaceae</taxon>
        <taxon>Suillus</taxon>
    </lineage>
</organism>
<evidence type="ECO:0000256" key="1">
    <source>
        <dbReference type="ARBA" id="ARBA00022801"/>
    </source>
</evidence>
<dbReference type="OrthoDB" id="43744at2759"/>
<dbReference type="GO" id="GO:0004252">
    <property type="term" value="F:serine-type endopeptidase activity"/>
    <property type="evidence" value="ECO:0007669"/>
    <property type="project" value="TreeGrafter"/>
</dbReference>
<dbReference type="GeneID" id="64634967"/>
<proteinExistence type="predicted"/>
<dbReference type="AlphaFoldDB" id="A0A9P7J8H3"/>
<dbReference type="Gene3D" id="3.40.50.1820">
    <property type="entry name" value="alpha/beta hydrolase"/>
    <property type="match status" value="1"/>
</dbReference>
<name>A0A9P7J8H3_9AGAM</name>
<reference evidence="3" key="1">
    <citation type="journal article" date="2020" name="New Phytol.">
        <title>Comparative genomics reveals dynamic genome evolution in host specialist ectomycorrhizal fungi.</title>
        <authorList>
            <person name="Lofgren L.A."/>
            <person name="Nguyen N.H."/>
            <person name="Vilgalys R."/>
            <person name="Ruytinx J."/>
            <person name="Liao H.L."/>
            <person name="Branco S."/>
            <person name="Kuo A."/>
            <person name="LaButti K."/>
            <person name="Lipzen A."/>
            <person name="Andreopoulos W."/>
            <person name="Pangilinan J."/>
            <person name="Riley R."/>
            <person name="Hundley H."/>
            <person name="Na H."/>
            <person name="Barry K."/>
            <person name="Grigoriev I.V."/>
            <person name="Stajich J.E."/>
            <person name="Kennedy P.G."/>
        </authorList>
    </citation>
    <scope>NUCLEOTIDE SEQUENCE</scope>
    <source>
        <strain evidence="3">MN1</strain>
    </source>
</reference>
<dbReference type="PANTHER" id="PTHR42776">
    <property type="entry name" value="SERINE PEPTIDASE S9 FAMILY MEMBER"/>
    <property type="match status" value="1"/>
</dbReference>
<feature type="compositionally biased region" description="Low complexity" evidence="2">
    <location>
        <begin position="110"/>
        <end position="142"/>
    </location>
</feature>
<evidence type="ECO:0000313" key="3">
    <source>
        <dbReference type="EMBL" id="KAG1807983.1"/>
    </source>
</evidence>
<accession>A0A9P7J8H3</accession>
<evidence type="ECO:0000313" key="4">
    <source>
        <dbReference type="Proteomes" id="UP000807769"/>
    </source>
</evidence>
<dbReference type="Proteomes" id="UP000807769">
    <property type="component" value="Unassembled WGS sequence"/>
</dbReference>
<protein>
    <submittedName>
        <fullName evidence="3">Uncharacterized protein</fullName>
    </submittedName>
</protein>
<evidence type="ECO:0000256" key="2">
    <source>
        <dbReference type="SAM" id="MobiDB-lite"/>
    </source>
</evidence>
<dbReference type="PANTHER" id="PTHR42776:SF4">
    <property type="entry name" value="ACYLAMINO-ACID-RELEASING ENZYME"/>
    <property type="match status" value="1"/>
</dbReference>
<sequence>MWYSRTTVFFIESQSGAIIDASWTVHAADNEDTLNLFNYTGSMGFGQTYIQKLLGHCESIDVEDIAESVREPLRKGISEEGRQVVMGGVIAGLSLPIVYSEFGVLSTDSDYDSYTSPPSNSNSLTSPTPTPLTSAPSQTMPLATPPPPLMTPKTYNTLFTASPIAYVDNITAPVLMLIDKDVMRVAPGQGFGFIMRLRGGGRGWDRGWD</sequence>
<dbReference type="SUPFAM" id="SSF53474">
    <property type="entry name" value="alpha/beta-Hydrolases"/>
    <property type="match status" value="1"/>
</dbReference>
<keyword evidence="4" id="KW-1185">Reference proteome</keyword>
<dbReference type="InterPro" id="IPR029058">
    <property type="entry name" value="AB_hydrolase_fold"/>
</dbReference>
<gene>
    <name evidence="3" type="ORF">BJ212DRAFT_1485260</name>
</gene>
<dbReference type="RefSeq" id="XP_041188368.1">
    <property type="nucleotide sequence ID" value="XM_041340951.1"/>
</dbReference>